<dbReference type="GO" id="GO:0015772">
    <property type="term" value="P:oligosaccharide transport"/>
    <property type="evidence" value="ECO:0007669"/>
    <property type="project" value="TreeGrafter"/>
</dbReference>
<comment type="subcellular location">
    <subcellularLocation>
        <location evidence="1">Cell outer membrane</location>
    </subcellularLocation>
</comment>
<dbReference type="GO" id="GO:0015288">
    <property type="term" value="F:porin activity"/>
    <property type="evidence" value="ECO:0007669"/>
    <property type="project" value="UniProtKB-KW"/>
</dbReference>
<dbReference type="Proteomes" id="UP000294065">
    <property type="component" value="Unassembled WGS sequence"/>
</dbReference>
<proteinExistence type="predicted"/>
<feature type="signal peptide" evidence="11">
    <location>
        <begin position="1"/>
        <end position="21"/>
    </location>
</feature>
<evidence type="ECO:0000256" key="6">
    <source>
        <dbReference type="ARBA" id="ARBA00022729"/>
    </source>
</evidence>
<dbReference type="EMBL" id="SGTH01000001">
    <property type="protein sequence ID" value="RZH32272.1"/>
    <property type="molecule type" value="Genomic_DNA"/>
</dbReference>
<name>A0A143IZP6_ACIPI</name>
<keyword evidence="3" id="KW-1134">Transmembrane beta strand</keyword>
<keyword evidence="9" id="KW-0472">Membrane</keyword>
<evidence type="ECO:0000256" key="2">
    <source>
        <dbReference type="ARBA" id="ARBA00022448"/>
    </source>
</evidence>
<dbReference type="GO" id="GO:0046930">
    <property type="term" value="C:pore complex"/>
    <property type="evidence" value="ECO:0007669"/>
    <property type="project" value="UniProtKB-KW"/>
</dbReference>
<evidence type="ECO:0000313" key="12">
    <source>
        <dbReference type="EMBL" id="AMX19454.1"/>
    </source>
</evidence>
<reference evidence="12 14" key="1">
    <citation type="submission" date="2016-04" db="EMBL/GenBank/DDBJ databases">
        <title>Complete genome sequencing of OXA-72 bearing Acinetobacter pittii strain IEC338SC.</title>
        <authorList>
            <person name="Brasiliense D.M."/>
            <person name="Lima K.V."/>
            <person name="Souza C.O."/>
            <person name="Dutra L.G."/>
            <person name="Mamizuka E.M."/>
            <person name="Perez-Chaparro P.J."/>
            <person name="McCulloch J.A."/>
        </authorList>
    </citation>
    <scope>NUCLEOTIDE SEQUENCE [LARGE SCALE GENOMIC DNA]</scope>
    <source>
        <strain evidence="12 14">IEC338SC</strain>
    </source>
</reference>
<sequence length="231" mass="26802">MKLNIFVSSLMLLSLPFYVNASSSWVDTRYAHITGAETNQYKIGVGHEFDSGAVFLASSLYDMGKDFNQFKSSFQEFEGWYPIRLSDNWSVVPGALMDVNSAGTKIAGSVMLNHILSNKISIAERYRYNHMTHRENDLNQVRSYNDVHQLDLFINYQAANNFKLFLNSQYNVNTGNFKAPNGRKAHWENNLGAQYWVSKKWMPYTELAWLDRDKNHDNQFRIRIGIKYFIP</sequence>
<dbReference type="RefSeq" id="WP_032063016.1">
    <property type="nucleotide sequence ID" value="NZ_CAJHGL010000001.1"/>
</dbReference>
<keyword evidence="6 11" id="KW-0732">Signal</keyword>
<evidence type="ECO:0000256" key="8">
    <source>
        <dbReference type="ARBA" id="ARBA00023114"/>
    </source>
</evidence>
<evidence type="ECO:0000313" key="14">
    <source>
        <dbReference type="Proteomes" id="UP000076152"/>
    </source>
</evidence>
<dbReference type="GO" id="GO:0009279">
    <property type="term" value="C:cell outer membrane"/>
    <property type="evidence" value="ECO:0007669"/>
    <property type="project" value="UniProtKB-SubCell"/>
</dbReference>
<feature type="chain" id="PRO_5043134583" evidence="11">
    <location>
        <begin position="22"/>
        <end position="231"/>
    </location>
</feature>
<evidence type="ECO:0000256" key="7">
    <source>
        <dbReference type="ARBA" id="ARBA00023065"/>
    </source>
</evidence>
<organism evidence="13 15">
    <name type="scientific">Acinetobacter pittii</name>
    <name type="common">Acinetobacter genomosp. 3</name>
    <dbReference type="NCBI Taxonomy" id="48296"/>
    <lineage>
        <taxon>Bacteria</taxon>
        <taxon>Pseudomonadati</taxon>
        <taxon>Pseudomonadota</taxon>
        <taxon>Gammaproteobacteria</taxon>
        <taxon>Moraxellales</taxon>
        <taxon>Moraxellaceae</taxon>
        <taxon>Acinetobacter</taxon>
        <taxon>Acinetobacter calcoaceticus/baumannii complex</taxon>
    </lineage>
</organism>
<evidence type="ECO:0000256" key="10">
    <source>
        <dbReference type="ARBA" id="ARBA00023237"/>
    </source>
</evidence>
<keyword evidence="8" id="KW-0626">Porin</keyword>
<dbReference type="InterPro" id="IPR009331">
    <property type="entry name" value="Oligogalacturonate-sp_porin"/>
</dbReference>
<protein>
    <submittedName>
        <fullName evidence="13">Porin OmpL</fullName>
    </submittedName>
</protein>
<keyword evidence="5" id="KW-0812">Transmembrane</keyword>
<evidence type="ECO:0000313" key="13">
    <source>
        <dbReference type="EMBL" id="RZH32272.1"/>
    </source>
</evidence>
<dbReference type="Pfam" id="PF06178">
    <property type="entry name" value="KdgM"/>
    <property type="match status" value="1"/>
</dbReference>
<dbReference type="GO" id="GO:0006811">
    <property type="term" value="P:monoatomic ion transport"/>
    <property type="evidence" value="ECO:0007669"/>
    <property type="project" value="UniProtKB-KW"/>
</dbReference>
<dbReference type="PANTHER" id="PTHR38105:SF2">
    <property type="entry name" value="N-ACETYLNEURAMINIC ACID OUTER MEMBRANE CHANNEL PROTEIN NANC-RELATED"/>
    <property type="match status" value="1"/>
</dbReference>
<dbReference type="AlphaFoldDB" id="A0A143IZP6"/>
<dbReference type="Proteomes" id="UP000076152">
    <property type="component" value="Chromosome"/>
</dbReference>
<keyword evidence="4" id="KW-0762">Sugar transport</keyword>
<keyword evidence="2" id="KW-0813">Transport</keyword>
<evidence type="ECO:0000256" key="3">
    <source>
        <dbReference type="ARBA" id="ARBA00022452"/>
    </source>
</evidence>
<dbReference type="Gene3D" id="2.40.160.40">
    <property type="entry name" value="monomeric porin ompg"/>
    <property type="match status" value="1"/>
</dbReference>
<evidence type="ECO:0000256" key="11">
    <source>
        <dbReference type="SAM" id="SignalP"/>
    </source>
</evidence>
<evidence type="ECO:0000313" key="15">
    <source>
        <dbReference type="Proteomes" id="UP000294065"/>
    </source>
</evidence>
<evidence type="ECO:0000256" key="4">
    <source>
        <dbReference type="ARBA" id="ARBA00022597"/>
    </source>
</evidence>
<keyword evidence="10" id="KW-0998">Cell outer membrane</keyword>
<dbReference type="PANTHER" id="PTHR38105">
    <property type="entry name" value="OUTER MEMBRANE PROTEIN-RELATED-RELATED"/>
    <property type="match status" value="1"/>
</dbReference>
<dbReference type="EMBL" id="CP015145">
    <property type="protein sequence ID" value="AMX19454.1"/>
    <property type="molecule type" value="Genomic_DNA"/>
</dbReference>
<keyword evidence="7" id="KW-0406">Ion transport</keyword>
<dbReference type="NCBIfam" id="NF007434">
    <property type="entry name" value="PRK09980.1"/>
    <property type="match status" value="1"/>
</dbReference>
<accession>A0A143IZP6</accession>
<reference evidence="13 15" key="2">
    <citation type="submission" date="2019-02" db="EMBL/GenBank/DDBJ databases">
        <title>The Batch Genome Submission of Acinetobacter spp. strains.</title>
        <authorList>
            <person name="Qin J."/>
            <person name="Hu Y."/>
            <person name="Ye H."/>
            <person name="Wei L."/>
            <person name="Feng Y."/>
            <person name="Zong Z."/>
        </authorList>
    </citation>
    <scope>NUCLEOTIDE SEQUENCE [LARGE SCALE GENOMIC DNA]</scope>
    <source>
        <strain evidence="13 15">WCHAP100012</strain>
    </source>
</reference>
<dbReference type="SUPFAM" id="SSF56935">
    <property type="entry name" value="Porins"/>
    <property type="match status" value="1"/>
</dbReference>
<gene>
    <name evidence="13" type="primary">ompL</name>
    <name evidence="13" type="ORF">EXD98_03405</name>
    <name evidence="12" type="ORF">IEC338SC_2326</name>
</gene>
<dbReference type="InterPro" id="IPR053713">
    <property type="entry name" value="Bact_OM_Channel_sf"/>
</dbReference>
<evidence type="ECO:0000256" key="1">
    <source>
        <dbReference type="ARBA" id="ARBA00004442"/>
    </source>
</evidence>
<evidence type="ECO:0000256" key="5">
    <source>
        <dbReference type="ARBA" id="ARBA00022692"/>
    </source>
</evidence>
<evidence type="ECO:0000256" key="9">
    <source>
        <dbReference type="ARBA" id="ARBA00023136"/>
    </source>
</evidence>